<dbReference type="GO" id="GO:0004385">
    <property type="term" value="F:GMP kinase activity"/>
    <property type="evidence" value="ECO:0007669"/>
    <property type="project" value="UniProtKB-UniRule"/>
</dbReference>
<evidence type="ECO:0000256" key="10">
    <source>
        <dbReference type="ARBA" id="ARBA00022840"/>
    </source>
</evidence>
<dbReference type="PANTHER" id="PTHR23117">
    <property type="entry name" value="GUANYLATE KINASE-RELATED"/>
    <property type="match status" value="1"/>
</dbReference>
<keyword evidence="18" id="KW-1185">Reference proteome</keyword>
<dbReference type="InterPro" id="IPR008144">
    <property type="entry name" value="Guanylate_kin-like_dom"/>
</dbReference>
<evidence type="ECO:0000256" key="3">
    <source>
        <dbReference type="ARBA" id="ARBA00005790"/>
    </source>
</evidence>
<organism evidence="16 17">
    <name type="scientific">Chishuiella changwenlii</name>
    <dbReference type="NCBI Taxonomy" id="1434701"/>
    <lineage>
        <taxon>Bacteria</taxon>
        <taxon>Pseudomonadati</taxon>
        <taxon>Bacteroidota</taxon>
        <taxon>Flavobacteriia</taxon>
        <taxon>Flavobacteriales</taxon>
        <taxon>Weeksellaceae</taxon>
        <taxon>Chishuiella</taxon>
    </lineage>
</organism>
<dbReference type="SUPFAM" id="SSF52540">
    <property type="entry name" value="P-loop containing nucleoside triphosphate hydrolases"/>
    <property type="match status" value="1"/>
</dbReference>
<dbReference type="EMBL" id="BMFL01000020">
    <property type="protein sequence ID" value="GGF08216.1"/>
    <property type="molecule type" value="Genomic_DNA"/>
</dbReference>
<evidence type="ECO:0000256" key="8">
    <source>
        <dbReference type="ARBA" id="ARBA00022741"/>
    </source>
</evidence>
<reference evidence="15" key="1">
    <citation type="journal article" date="2014" name="Int. J. Syst. Evol. Microbiol.">
        <title>Complete genome of a new Firmicutes species belonging to the dominant human colonic microbiota ('Ruminococcus bicirculans') reveals two chromosomes and a selective capacity to utilize plant glucans.</title>
        <authorList>
            <consortium name="NISC Comparative Sequencing Program"/>
            <person name="Wegmann U."/>
            <person name="Louis P."/>
            <person name="Goesmann A."/>
            <person name="Henrissat B."/>
            <person name="Duncan S.H."/>
            <person name="Flint H.J."/>
        </authorList>
    </citation>
    <scope>NUCLEOTIDE SEQUENCE</scope>
    <source>
        <strain evidence="15">CGMCC 1.12707</strain>
    </source>
</reference>
<evidence type="ECO:0000256" key="1">
    <source>
        <dbReference type="ARBA" id="ARBA00003531"/>
    </source>
</evidence>
<evidence type="ECO:0000256" key="4">
    <source>
        <dbReference type="ARBA" id="ARBA00012961"/>
    </source>
</evidence>
<reference evidence="16" key="2">
    <citation type="submission" date="2016-11" db="EMBL/GenBank/DDBJ databases">
        <authorList>
            <person name="Jaros S."/>
            <person name="Januszkiewicz K."/>
            <person name="Wedrychowicz H."/>
        </authorList>
    </citation>
    <scope>NUCLEOTIDE SEQUENCE [LARGE SCALE GENOMIC DNA]</scope>
    <source>
        <strain evidence="16">DSM 27989</strain>
    </source>
</reference>
<dbReference type="InterPro" id="IPR027417">
    <property type="entry name" value="P-loop_NTPase"/>
</dbReference>
<dbReference type="Gene3D" id="3.30.63.10">
    <property type="entry name" value="Guanylate Kinase phosphate binding domain"/>
    <property type="match status" value="1"/>
</dbReference>
<evidence type="ECO:0000256" key="5">
    <source>
        <dbReference type="ARBA" id="ARBA00016296"/>
    </source>
</evidence>
<comment type="subcellular location">
    <subcellularLocation>
        <location evidence="2 13">Cytoplasm</location>
    </subcellularLocation>
</comment>
<dbReference type="FunFam" id="3.30.63.10:FF:000005">
    <property type="entry name" value="Guanylate kinase"/>
    <property type="match status" value="1"/>
</dbReference>
<dbReference type="EC" id="2.7.4.8" evidence="4 13"/>
<name>A0A1M6URG5_9FLAO</name>
<keyword evidence="8 13" id="KW-0547">Nucleotide-binding</keyword>
<feature type="binding site" evidence="13">
    <location>
        <begin position="11"/>
        <end position="18"/>
    </location>
    <ligand>
        <name>ATP</name>
        <dbReference type="ChEBI" id="CHEBI:30616"/>
    </ligand>
</feature>
<dbReference type="Proteomes" id="UP000650994">
    <property type="component" value="Unassembled WGS sequence"/>
</dbReference>
<dbReference type="RefSeq" id="WP_072929890.1">
    <property type="nucleotide sequence ID" value="NZ_BMFL01000020.1"/>
</dbReference>
<dbReference type="AlphaFoldDB" id="A0A1M6URG5"/>
<gene>
    <name evidence="13 15" type="primary">gmk</name>
    <name evidence="15" type="ORF">GCM10010984_26780</name>
    <name evidence="16" type="ORF">SAMN05443634_10327</name>
</gene>
<reference evidence="15" key="5">
    <citation type="submission" date="2024-05" db="EMBL/GenBank/DDBJ databases">
        <authorList>
            <person name="Sun Q."/>
            <person name="Zhou Y."/>
        </authorList>
    </citation>
    <scope>NUCLEOTIDE SEQUENCE</scope>
    <source>
        <strain evidence="15">CGMCC 1.12707</strain>
    </source>
</reference>
<comment type="similarity">
    <text evidence="3 13">Belongs to the guanylate kinase family.</text>
</comment>
<dbReference type="PANTHER" id="PTHR23117:SF13">
    <property type="entry name" value="GUANYLATE KINASE"/>
    <property type="match status" value="1"/>
</dbReference>
<feature type="domain" description="Guanylate kinase-like" evidence="14">
    <location>
        <begin position="4"/>
        <end position="184"/>
    </location>
</feature>
<evidence type="ECO:0000256" key="13">
    <source>
        <dbReference type="HAMAP-Rule" id="MF_00328"/>
    </source>
</evidence>
<evidence type="ECO:0000256" key="2">
    <source>
        <dbReference type="ARBA" id="ARBA00004496"/>
    </source>
</evidence>
<dbReference type="HAMAP" id="MF_00328">
    <property type="entry name" value="Guanylate_kinase"/>
    <property type="match status" value="1"/>
</dbReference>
<dbReference type="InterPro" id="IPR017665">
    <property type="entry name" value="Guanylate_kinase"/>
</dbReference>
<evidence type="ECO:0000256" key="6">
    <source>
        <dbReference type="ARBA" id="ARBA00022490"/>
    </source>
</evidence>
<evidence type="ECO:0000256" key="9">
    <source>
        <dbReference type="ARBA" id="ARBA00022777"/>
    </source>
</evidence>
<dbReference type="GO" id="GO:0005829">
    <property type="term" value="C:cytosol"/>
    <property type="evidence" value="ECO:0007669"/>
    <property type="project" value="TreeGrafter"/>
</dbReference>
<dbReference type="SMART" id="SM00072">
    <property type="entry name" value="GuKc"/>
    <property type="match status" value="1"/>
</dbReference>
<dbReference type="NCBIfam" id="TIGR03263">
    <property type="entry name" value="guanyl_kin"/>
    <property type="match status" value="1"/>
</dbReference>
<reference evidence="18" key="4">
    <citation type="journal article" date="2019" name="Int. J. Syst. Evol. Microbiol.">
        <title>The Global Catalogue of Microorganisms (GCM) 10K type strain sequencing project: providing services to taxonomists for standard genome sequencing and annotation.</title>
        <authorList>
            <consortium name="The Broad Institute Genomics Platform"/>
            <consortium name="The Broad Institute Genome Sequencing Center for Infectious Disease"/>
            <person name="Wu L."/>
            <person name="Ma J."/>
        </authorList>
    </citation>
    <scope>NUCLEOTIDE SEQUENCE [LARGE SCALE GENOMIC DNA]</scope>
    <source>
        <strain evidence="18">CGMCC 1.12707</strain>
    </source>
</reference>
<protein>
    <recommendedName>
        <fullName evidence="5 13">Guanylate kinase</fullName>
        <ecNumber evidence="4 13">2.7.4.8</ecNumber>
    </recommendedName>
    <alternativeName>
        <fullName evidence="11 13">GMP kinase</fullName>
    </alternativeName>
</protein>
<proteinExistence type="inferred from homology"/>
<dbReference type="Pfam" id="PF00625">
    <property type="entry name" value="Guanylate_kin"/>
    <property type="match status" value="1"/>
</dbReference>
<dbReference type="GO" id="GO:0005524">
    <property type="term" value="F:ATP binding"/>
    <property type="evidence" value="ECO:0007669"/>
    <property type="project" value="UniProtKB-UniRule"/>
</dbReference>
<evidence type="ECO:0000313" key="17">
    <source>
        <dbReference type="Proteomes" id="UP000184120"/>
    </source>
</evidence>
<evidence type="ECO:0000313" key="15">
    <source>
        <dbReference type="EMBL" id="GGF08216.1"/>
    </source>
</evidence>
<keyword evidence="10 13" id="KW-0067">ATP-binding</keyword>
<sequence length="188" mass="21635">MKKGKLIVFSAPSGAGKTTLVRYALEKLNNIKFSISCTTREKREGEEHEKDYYFLSPEEFKTKIANDEFVEHEEVYRDNFYGTLKSEVERITAEGNSVIFDIDVIGALNIKKIYGDECLTVFVNPPSLDILKERLISRNTESEDKLKQRIDKAGIEMEKAKEFDIILLNDDLETAKQKALEIIQDFLK</sequence>
<dbReference type="CDD" id="cd00071">
    <property type="entry name" value="GMPK"/>
    <property type="match status" value="1"/>
</dbReference>
<dbReference type="Gene3D" id="3.40.50.300">
    <property type="entry name" value="P-loop containing nucleotide triphosphate hydrolases"/>
    <property type="match status" value="1"/>
</dbReference>
<keyword evidence="7 13" id="KW-0808">Transferase</keyword>
<comment type="catalytic activity">
    <reaction evidence="12 13">
        <text>GMP + ATP = GDP + ADP</text>
        <dbReference type="Rhea" id="RHEA:20780"/>
        <dbReference type="ChEBI" id="CHEBI:30616"/>
        <dbReference type="ChEBI" id="CHEBI:58115"/>
        <dbReference type="ChEBI" id="CHEBI:58189"/>
        <dbReference type="ChEBI" id="CHEBI:456216"/>
        <dbReference type="EC" id="2.7.4.8"/>
    </reaction>
</comment>
<evidence type="ECO:0000313" key="16">
    <source>
        <dbReference type="EMBL" id="SHK71760.1"/>
    </source>
</evidence>
<dbReference type="InterPro" id="IPR008145">
    <property type="entry name" value="GK/Ca_channel_bsu"/>
</dbReference>
<dbReference type="EMBL" id="FRBH01000003">
    <property type="protein sequence ID" value="SHK71760.1"/>
    <property type="molecule type" value="Genomic_DNA"/>
</dbReference>
<keyword evidence="6 13" id="KW-0963">Cytoplasm</keyword>
<keyword evidence="9 13" id="KW-0418">Kinase</keyword>
<evidence type="ECO:0000256" key="11">
    <source>
        <dbReference type="ARBA" id="ARBA00030128"/>
    </source>
</evidence>
<reference evidence="17" key="3">
    <citation type="submission" date="2016-11" db="EMBL/GenBank/DDBJ databases">
        <authorList>
            <person name="Varghese N."/>
            <person name="Submissions S."/>
        </authorList>
    </citation>
    <scope>NUCLEOTIDE SEQUENCE [LARGE SCALE GENOMIC DNA]</scope>
    <source>
        <strain evidence="17">DSM 27989</strain>
    </source>
</reference>
<evidence type="ECO:0000256" key="12">
    <source>
        <dbReference type="ARBA" id="ARBA00048594"/>
    </source>
</evidence>
<evidence type="ECO:0000313" key="18">
    <source>
        <dbReference type="Proteomes" id="UP000650994"/>
    </source>
</evidence>
<evidence type="ECO:0000256" key="7">
    <source>
        <dbReference type="ARBA" id="ARBA00022679"/>
    </source>
</evidence>
<dbReference type="STRING" id="1434701.SAMN05443634_10327"/>
<dbReference type="PROSITE" id="PS50052">
    <property type="entry name" value="GUANYLATE_KINASE_2"/>
    <property type="match status" value="1"/>
</dbReference>
<comment type="function">
    <text evidence="1 13">Essential for recycling GMP and indirectly, cGMP.</text>
</comment>
<accession>A0A1M6URG5</accession>
<dbReference type="OrthoDB" id="9808150at2"/>
<dbReference type="Proteomes" id="UP000184120">
    <property type="component" value="Unassembled WGS sequence"/>
</dbReference>
<evidence type="ECO:0000259" key="14">
    <source>
        <dbReference type="PROSITE" id="PS50052"/>
    </source>
</evidence>